<feature type="transmembrane region" description="Helical" evidence="1">
    <location>
        <begin position="73"/>
        <end position="94"/>
    </location>
</feature>
<evidence type="ECO:0000256" key="2">
    <source>
        <dbReference type="SAM" id="SignalP"/>
    </source>
</evidence>
<comment type="caution">
    <text evidence="3">The sequence shown here is derived from an EMBL/GenBank/DDBJ whole genome shotgun (WGS) entry which is preliminary data.</text>
</comment>
<evidence type="ECO:0000256" key="1">
    <source>
        <dbReference type="SAM" id="Phobius"/>
    </source>
</evidence>
<dbReference type="EMBL" id="JBBPBM010000009">
    <property type="protein sequence ID" value="KAK8567324.1"/>
    <property type="molecule type" value="Genomic_DNA"/>
</dbReference>
<feature type="transmembrane region" description="Helical" evidence="1">
    <location>
        <begin position="31"/>
        <end position="52"/>
    </location>
</feature>
<feature type="signal peptide" evidence="2">
    <location>
        <begin position="1"/>
        <end position="21"/>
    </location>
</feature>
<dbReference type="Proteomes" id="UP001472677">
    <property type="component" value="Unassembled WGS sequence"/>
</dbReference>
<name>A0ABR2EXX6_9ROSI</name>
<accession>A0ABR2EXX6</accession>
<proteinExistence type="predicted"/>
<gene>
    <name evidence="3" type="ORF">V6N12_005920</name>
</gene>
<keyword evidence="4" id="KW-1185">Reference proteome</keyword>
<reference evidence="3 4" key="1">
    <citation type="journal article" date="2024" name="G3 (Bethesda)">
        <title>Genome assembly of Hibiscus sabdariffa L. provides insights into metabolisms of medicinal natural products.</title>
        <authorList>
            <person name="Kim T."/>
        </authorList>
    </citation>
    <scope>NUCLEOTIDE SEQUENCE [LARGE SCALE GENOMIC DNA]</scope>
    <source>
        <strain evidence="3">TK-2024</strain>
        <tissue evidence="3">Old leaves</tissue>
    </source>
</reference>
<organism evidence="3 4">
    <name type="scientific">Hibiscus sabdariffa</name>
    <name type="common">roselle</name>
    <dbReference type="NCBI Taxonomy" id="183260"/>
    <lineage>
        <taxon>Eukaryota</taxon>
        <taxon>Viridiplantae</taxon>
        <taxon>Streptophyta</taxon>
        <taxon>Embryophyta</taxon>
        <taxon>Tracheophyta</taxon>
        <taxon>Spermatophyta</taxon>
        <taxon>Magnoliopsida</taxon>
        <taxon>eudicotyledons</taxon>
        <taxon>Gunneridae</taxon>
        <taxon>Pentapetalae</taxon>
        <taxon>rosids</taxon>
        <taxon>malvids</taxon>
        <taxon>Malvales</taxon>
        <taxon>Malvaceae</taxon>
        <taxon>Malvoideae</taxon>
        <taxon>Hibiscus</taxon>
    </lineage>
</organism>
<evidence type="ECO:0000313" key="4">
    <source>
        <dbReference type="Proteomes" id="UP001472677"/>
    </source>
</evidence>
<keyword evidence="1" id="KW-1133">Transmembrane helix</keyword>
<protein>
    <recommendedName>
        <fullName evidence="5">Transmembrane protein</fullName>
    </recommendedName>
</protein>
<keyword evidence="1" id="KW-0812">Transmembrane</keyword>
<evidence type="ECO:0000313" key="3">
    <source>
        <dbReference type="EMBL" id="KAK8567324.1"/>
    </source>
</evidence>
<keyword evidence="1" id="KW-0472">Membrane</keyword>
<feature type="chain" id="PRO_5046621568" description="Transmembrane protein" evidence="2">
    <location>
        <begin position="22"/>
        <end position="118"/>
    </location>
</feature>
<evidence type="ECO:0008006" key="5">
    <source>
        <dbReference type="Google" id="ProtNLM"/>
    </source>
</evidence>
<keyword evidence="2" id="KW-0732">Signal</keyword>
<sequence length="118" mass="13545">MSELPFLFLVGLFLLVFLSTSVEFPLNLNPISINSISLVASFFFPPSLFWPLHFVIVVSSPCHELFLHVFKHLFSWFHAFLMLLPTYSIGIRILTRYEDSSGPPPSVDIEMGRIRDQD</sequence>